<sequence>MERKISSKGKFGPNTKKIEIKPTAIIDMKILPGVGIIVADYNKRLVVWDINQPGIQKSELVLDAKPYGLAVMSENTIAVSVDHTHIQVIDVSKEQVLRTIEVVSKTIEKSRTHSQSPRNSRFEQEETELQPITYNNSEVRLWGLDYYAEKFYVAAKDRIVVINETSPPFENIIKIPNGWIFYLKIHDEKIFFTNYLASSFVCTTINGDIVFEVNSSALKGPYGFEQITQNTFMVTDWVANKVYKIKKDGSHTEAVLSKVDGIFKPRTILYAKENGMLLIACDGGKSLLQRKCRESFILDKN</sequence>
<dbReference type="EMBL" id="UYJE01009989">
    <property type="protein sequence ID" value="VDI78547.1"/>
    <property type="molecule type" value="Genomic_DNA"/>
</dbReference>
<dbReference type="OrthoDB" id="6069482at2759"/>
<reference evidence="2" key="1">
    <citation type="submission" date="2018-11" db="EMBL/GenBank/DDBJ databases">
        <authorList>
            <person name="Alioto T."/>
            <person name="Alioto T."/>
        </authorList>
    </citation>
    <scope>NUCLEOTIDE SEQUENCE</scope>
</reference>
<keyword evidence="3" id="KW-1185">Reference proteome</keyword>
<evidence type="ECO:0000313" key="3">
    <source>
        <dbReference type="Proteomes" id="UP000596742"/>
    </source>
</evidence>
<feature type="region of interest" description="Disordered" evidence="1">
    <location>
        <begin position="108"/>
        <end position="127"/>
    </location>
</feature>
<dbReference type="AlphaFoldDB" id="A0A8B6HG06"/>
<organism evidence="2 3">
    <name type="scientific">Mytilus galloprovincialis</name>
    <name type="common">Mediterranean mussel</name>
    <dbReference type="NCBI Taxonomy" id="29158"/>
    <lineage>
        <taxon>Eukaryota</taxon>
        <taxon>Metazoa</taxon>
        <taxon>Spiralia</taxon>
        <taxon>Lophotrochozoa</taxon>
        <taxon>Mollusca</taxon>
        <taxon>Bivalvia</taxon>
        <taxon>Autobranchia</taxon>
        <taxon>Pteriomorphia</taxon>
        <taxon>Mytilida</taxon>
        <taxon>Mytiloidea</taxon>
        <taxon>Mytilidae</taxon>
        <taxon>Mytilinae</taxon>
        <taxon>Mytilus</taxon>
    </lineage>
</organism>
<accession>A0A8B6HG06</accession>
<dbReference type="SUPFAM" id="SSF101898">
    <property type="entry name" value="NHL repeat"/>
    <property type="match status" value="1"/>
</dbReference>
<proteinExistence type="predicted"/>
<protein>
    <submittedName>
        <fullName evidence="2">Uncharacterized protein</fullName>
    </submittedName>
</protein>
<evidence type="ECO:0000313" key="2">
    <source>
        <dbReference type="EMBL" id="VDI78547.1"/>
    </source>
</evidence>
<gene>
    <name evidence="2" type="ORF">MGAL_10B049084</name>
</gene>
<name>A0A8B6HG06_MYTGA</name>
<evidence type="ECO:0000256" key="1">
    <source>
        <dbReference type="SAM" id="MobiDB-lite"/>
    </source>
</evidence>
<comment type="caution">
    <text evidence="2">The sequence shown here is derived from an EMBL/GenBank/DDBJ whole genome shotgun (WGS) entry which is preliminary data.</text>
</comment>
<dbReference type="Proteomes" id="UP000596742">
    <property type="component" value="Unassembled WGS sequence"/>
</dbReference>